<dbReference type="PRINTS" id="PR00404">
    <property type="entry name" value="MADSDOMAIN"/>
</dbReference>
<reference evidence="8" key="2">
    <citation type="submission" date="2020-07" db="EMBL/GenBank/DDBJ databases">
        <authorList>
            <person name="Vera ALvarez R."/>
            <person name="Arias-Moreno D.M."/>
            <person name="Jimenez-Jacinto V."/>
            <person name="Jimenez-Bremont J.F."/>
            <person name="Swaminathan K."/>
            <person name="Moose S.P."/>
            <person name="Guerrero-Gonzalez M.L."/>
            <person name="Marino-Ramirez L."/>
            <person name="Landsman D."/>
            <person name="Rodriguez-Kessler M."/>
            <person name="Delgado-Sanchez P."/>
        </authorList>
    </citation>
    <scope>NUCLEOTIDE SEQUENCE</scope>
    <source>
        <tissue evidence="8">Cladode</tissue>
    </source>
</reference>
<dbReference type="FunFam" id="3.40.1810.10:FF:000010">
    <property type="entry name" value="Agamous-like MADS-box protein AGL30"/>
    <property type="match status" value="1"/>
</dbReference>
<sequence>MGRVKLEIKRLENSSNRQSTYSKRKHGILKKAHELSVLCDVDLILIMFSPGGKPAFCCGKRSIEEVIAKFNQVPPQERAKRKLEGLEALKKTFKKLDHDVNIPDFLGTSTPTIKDLTEQAARIRTRLAETHERLRYWTNPDRVNDLEILMQMEDSLKKSLEKIQRQKENFQKQRQVLLESSTEIPFSVTDEQQLQSLLWSTDGDMQHAVAAEEANLHAQREMESCAGSTSGSYFGCLSTSCKSEANSPGQLSGIDNIAQDTFQELQFGQQNPYVPYGLNMPLDNSFQGLLGTDQQQSTLAYDVGRNYQPTVPWQDICNHLTAESPAESAFCDYLNYQRLLGFPAPAMPSTTYERIARDPSHMLFENTQNHYA</sequence>
<evidence type="ECO:0000256" key="6">
    <source>
        <dbReference type="SAM" id="Coils"/>
    </source>
</evidence>
<dbReference type="Gene3D" id="3.40.1810.10">
    <property type="entry name" value="Transcription factor, MADS-box"/>
    <property type="match status" value="1"/>
</dbReference>
<dbReference type="SMART" id="SM00432">
    <property type="entry name" value="MADS"/>
    <property type="match status" value="1"/>
</dbReference>
<dbReference type="GO" id="GO:0010152">
    <property type="term" value="P:pollen maturation"/>
    <property type="evidence" value="ECO:0007669"/>
    <property type="project" value="UniProtKB-ARBA"/>
</dbReference>
<name>A0A7C9FH50_OPUST</name>
<dbReference type="GO" id="GO:0003677">
    <property type="term" value="F:DNA binding"/>
    <property type="evidence" value="ECO:0007669"/>
    <property type="project" value="UniProtKB-KW"/>
</dbReference>
<keyword evidence="2" id="KW-0805">Transcription regulation</keyword>
<accession>A0A7C9FH50</accession>
<proteinExistence type="predicted"/>
<keyword evidence="3" id="KW-0238">DNA-binding</keyword>
<evidence type="ECO:0000313" key="8">
    <source>
        <dbReference type="EMBL" id="MBA4680168.1"/>
    </source>
</evidence>
<keyword evidence="5" id="KW-0539">Nucleus</keyword>
<dbReference type="GO" id="GO:0046983">
    <property type="term" value="F:protein dimerization activity"/>
    <property type="evidence" value="ECO:0007669"/>
    <property type="project" value="InterPro"/>
</dbReference>
<feature type="domain" description="MADS-box" evidence="7">
    <location>
        <begin position="1"/>
        <end position="53"/>
    </location>
</feature>
<dbReference type="PROSITE" id="PS50066">
    <property type="entry name" value="MADS_BOX_2"/>
    <property type="match status" value="1"/>
</dbReference>
<evidence type="ECO:0000259" key="7">
    <source>
        <dbReference type="PROSITE" id="PS50066"/>
    </source>
</evidence>
<keyword evidence="6" id="KW-0175">Coiled coil</keyword>
<dbReference type="EMBL" id="GISG01285974">
    <property type="protein sequence ID" value="MBA4680168.1"/>
    <property type="molecule type" value="Transcribed_RNA"/>
</dbReference>
<protein>
    <recommendedName>
        <fullName evidence="7">MADS-box domain-containing protein</fullName>
    </recommendedName>
</protein>
<feature type="coiled-coil region" evidence="6">
    <location>
        <begin position="76"/>
        <end position="180"/>
    </location>
</feature>
<evidence type="ECO:0000256" key="3">
    <source>
        <dbReference type="ARBA" id="ARBA00023125"/>
    </source>
</evidence>
<evidence type="ECO:0000256" key="5">
    <source>
        <dbReference type="ARBA" id="ARBA00023242"/>
    </source>
</evidence>
<evidence type="ECO:0000256" key="2">
    <source>
        <dbReference type="ARBA" id="ARBA00023015"/>
    </source>
</evidence>
<comment type="subcellular location">
    <subcellularLocation>
        <location evidence="1">Nucleus</location>
    </subcellularLocation>
</comment>
<dbReference type="InterPro" id="IPR050142">
    <property type="entry name" value="MADS-box/MEF2_TF"/>
</dbReference>
<evidence type="ECO:0000256" key="4">
    <source>
        <dbReference type="ARBA" id="ARBA00023163"/>
    </source>
</evidence>
<dbReference type="AlphaFoldDB" id="A0A7C9FH50"/>
<keyword evidence="4" id="KW-0804">Transcription</keyword>
<dbReference type="InterPro" id="IPR002100">
    <property type="entry name" value="TF_MADSbox"/>
</dbReference>
<organism evidence="8">
    <name type="scientific">Opuntia streptacantha</name>
    <name type="common">Prickly pear cactus</name>
    <name type="synonym">Opuntia cardona</name>
    <dbReference type="NCBI Taxonomy" id="393608"/>
    <lineage>
        <taxon>Eukaryota</taxon>
        <taxon>Viridiplantae</taxon>
        <taxon>Streptophyta</taxon>
        <taxon>Embryophyta</taxon>
        <taxon>Tracheophyta</taxon>
        <taxon>Spermatophyta</taxon>
        <taxon>Magnoliopsida</taxon>
        <taxon>eudicotyledons</taxon>
        <taxon>Gunneridae</taxon>
        <taxon>Pentapetalae</taxon>
        <taxon>Caryophyllales</taxon>
        <taxon>Cactineae</taxon>
        <taxon>Cactaceae</taxon>
        <taxon>Opuntioideae</taxon>
        <taxon>Opuntia</taxon>
    </lineage>
</organism>
<dbReference type="SUPFAM" id="SSF55455">
    <property type="entry name" value="SRF-like"/>
    <property type="match status" value="1"/>
</dbReference>
<dbReference type="InterPro" id="IPR036879">
    <property type="entry name" value="TF_MADSbox_sf"/>
</dbReference>
<evidence type="ECO:0000256" key="1">
    <source>
        <dbReference type="ARBA" id="ARBA00004123"/>
    </source>
</evidence>
<reference evidence="8" key="1">
    <citation type="journal article" date="2013" name="J. Plant Res.">
        <title>Effect of fungi and light on seed germination of three Opuntia species from semiarid lands of central Mexico.</title>
        <authorList>
            <person name="Delgado-Sanchez P."/>
            <person name="Jimenez-Bremont J.F."/>
            <person name="Guerrero-Gonzalez Mde L."/>
            <person name="Flores J."/>
        </authorList>
    </citation>
    <scope>NUCLEOTIDE SEQUENCE</scope>
    <source>
        <tissue evidence="8">Cladode</tissue>
    </source>
</reference>
<dbReference type="GO" id="GO:0080092">
    <property type="term" value="P:regulation of pollen tube growth"/>
    <property type="evidence" value="ECO:0007669"/>
    <property type="project" value="UniProtKB-ARBA"/>
</dbReference>
<dbReference type="Pfam" id="PF00319">
    <property type="entry name" value="SRF-TF"/>
    <property type="match status" value="1"/>
</dbReference>
<dbReference type="PANTHER" id="PTHR48019">
    <property type="entry name" value="SERUM RESPONSE FACTOR HOMOLOG"/>
    <property type="match status" value="1"/>
</dbReference>
<dbReference type="GO" id="GO:0005634">
    <property type="term" value="C:nucleus"/>
    <property type="evidence" value="ECO:0007669"/>
    <property type="project" value="UniProtKB-SubCell"/>
</dbReference>